<protein>
    <submittedName>
        <fullName evidence="1">Uncharacterized protein</fullName>
    </submittedName>
</protein>
<reference evidence="1 2" key="2">
    <citation type="submission" date="2019-04" db="EMBL/GenBank/DDBJ databases">
        <title>The genome sequence of big-headed turtle.</title>
        <authorList>
            <person name="Gong S."/>
        </authorList>
    </citation>
    <scope>NUCLEOTIDE SEQUENCE [LARGE SCALE GENOMIC DNA]</scope>
    <source>
        <strain evidence="1">DO16091913</strain>
        <tissue evidence="1">Muscle</tissue>
    </source>
</reference>
<evidence type="ECO:0000313" key="2">
    <source>
        <dbReference type="Proteomes" id="UP000297703"/>
    </source>
</evidence>
<keyword evidence="2" id="KW-1185">Reference proteome</keyword>
<sequence length="111" mass="12935">MHHEKVHTCVCTVLNKWSIACGKSKTVLIIFTHYYDHKKIKVAGQLNGMLSVWHFPTEDAAAMHNIKVFHRWVSFLGDFFCVYKKNIWKSLLLVPLEFKNLPTFLMNPQAC</sequence>
<dbReference type="Proteomes" id="UP000297703">
    <property type="component" value="Unassembled WGS sequence"/>
</dbReference>
<reference evidence="1 2" key="1">
    <citation type="submission" date="2019-04" db="EMBL/GenBank/DDBJ databases">
        <title>Draft genome of the big-headed turtle Platysternon megacephalum.</title>
        <authorList>
            <person name="Gong S."/>
        </authorList>
    </citation>
    <scope>NUCLEOTIDE SEQUENCE [LARGE SCALE GENOMIC DNA]</scope>
    <source>
        <strain evidence="1">DO16091913</strain>
        <tissue evidence="1">Muscle</tissue>
    </source>
</reference>
<comment type="caution">
    <text evidence="1">The sequence shown here is derived from an EMBL/GenBank/DDBJ whole genome shotgun (WGS) entry which is preliminary data.</text>
</comment>
<dbReference type="EMBL" id="QXTE01000079">
    <property type="protein sequence ID" value="TFK07736.1"/>
    <property type="molecule type" value="Genomic_DNA"/>
</dbReference>
<name>A0A4D9ECF0_9SAUR</name>
<gene>
    <name evidence="1" type="ORF">DR999_PMT09386</name>
</gene>
<evidence type="ECO:0000313" key="1">
    <source>
        <dbReference type="EMBL" id="TFK07736.1"/>
    </source>
</evidence>
<proteinExistence type="predicted"/>
<organism evidence="1 2">
    <name type="scientific">Platysternon megacephalum</name>
    <name type="common">big-headed turtle</name>
    <dbReference type="NCBI Taxonomy" id="55544"/>
    <lineage>
        <taxon>Eukaryota</taxon>
        <taxon>Metazoa</taxon>
        <taxon>Chordata</taxon>
        <taxon>Craniata</taxon>
        <taxon>Vertebrata</taxon>
        <taxon>Euteleostomi</taxon>
        <taxon>Archelosauria</taxon>
        <taxon>Testudinata</taxon>
        <taxon>Testudines</taxon>
        <taxon>Cryptodira</taxon>
        <taxon>Durocryptodira</taxon>
        <taxon>Testudinoidea</taxon>
        <taxon>Platysternidae</taxon>
        <taxon>Platysternon</taxon>
    </lineage>
</organism>
<dbReference type="AlphaFoldDB" id="A0A4D9ECF0"/>
<accession>A0A4D9ECF0</accession>